<evidence type="ECO:0000313" key="1">
    <source>
        <dbReference type="EMBL" id="MDE5419198.1"/>
    </source>
</evidence>
<name>A0ABT5VUU8_9BACT</name>
<gene>
    <name evidence="1" type="ORF">L3049_14450</name>
</gene>
<organism evidence="1 2">
    <name type="scientific">Paralabilibaculum antarcticum</name>
    <dbReference type="NCBI Taxonomy" id="2912572"/>
    <lineage>
        <taxon>Bacteria</taxon>
        <taxon>Pseudomonadati</taxon>
        <taxon>Bacteroidota</taxon>
        <taxon>Bacteroidia</taxon>
        <taxon>Marinilabiliales</taxon>
        <taxon>Marinifilaceae</taxon>
        <taxon>Paralabilibaculum</taxon>
    </lineage>
</organism>
<accession>A0ABT5VUU8</accession>
<dbReference type="Proteomes" id="UP001528920">
    <property type="component" value="Unassembled WGS sequence"/>
</dbReference>
<comment type="caution">
    <text evidence="1">The sequence shown here is derived from an EMBL/GenBank/DDBJ whole genome shotgun (WGS) entry which is preliminary data.</text>
</comment>
<sequence length="164" mass="18815">MKNILLILTLIAINMIGYSQELPTEPANGYAFPIGSKFTIKLHPIDSTKFDYSIIEYEPFQEIIDTWENDSIFKENGQKGTIEFYFCLSTSGDSQEEKEKNMKVLLLMKNRTEYSLTYNSDIQTDENGEFKGTSNVGTFSGAKGTEMWPYMIHQIGLNDFKKME</sequence>
<evidence type="ECO:0000313" key="2">
    <source>
        <dbReference type="Proteomes" id="UP001528920"/>
    </source>
</evidence>
<reference evidence="1 2" key="1">
    <citation type="submission" date="2022-01" db="EMBL/GenBank/DDBJ databases">
        <title>Labilibaculum sp. nov, a marine bacterium isolated from Antarctica.</title>
        <authorList>
            <person name="Dai W."/>
        </authorList>
    </citation>
    <scope>NUCLEOTIDE SEQUENCE [LARGE SCALE GENOMIC DNA]</scope>
    <source>
        <strain evidence="1 2">DW002</strain>
    </source>
</reference>
<protein>
    <submittedName>
        <fullName evidence="1">Uncharacterized protein</fullName>
    </submittedName>
</protein>
<dbReference type="RefSeq" id="WP_275110528.1">
    <property type="nucleotide sequence ID" value="NZ_JAKJSC010000003.1"/>
</dbReference>
<dbReference type="EMBL" id="JAKJSC010000003">
    <property type="protein sequence ID" value="MDE5419198.1"/>
    <property type="molecule type" value="Genomic_DNA"/>
</dbReference>
<keyword evidence="2" id="KW-1185">Reference proteome</keyword>
<proteinExistence type="predicted"/>